<feature type="region of interest" description="Disordered" evidence="2">
    <location>
        <begin position="182"/>
        <end position="250"/>
    </location>
</feature>
<dbReference type="AlphaFoldDB" id="A0AAD7CJK6"/>
<evidence type="ECO:0000256" key="1">
    <source>
        <dbReference type="SAM" id="Coils"/>
    </source>
</evidence>
<protein>
    <recommendedName>
        <fullName evidence="5">Zn(2)-C6 fungal-type domain-containing protein</fullName>
    </recommendedName>
</protein>
<feature type="coiled-coil region" evidence="1">
    <location>
        <begin position="40"/>
        <end position="90"/>
    </location>
</feature>
<feature type="compositionally biased region" description="Basic and acidic residues" evidence="2">
    <location>
        <begin position="381"/>
        <end position="390"/>
    </location>
</feature>
<evidence type="ECO:0000313" key="3">
    <source>
        <dbReference type="EMBL" id="KAJ7650555.1"/>
    </source>
</evidence>
<name>A0AAD7CJK6_9AGAR</name>
<feature type="compositionally biased region" description="Basic and acidic residues" evidence="2">
    <location>
        <begin position="401"/>
        <end position="415"/>
    </location>
</feature>
<evidence type="ECO:0000256" key="2">
    <source>
        <dbReference type="SAM" id="MobiDB-lite"/>
    </source>
</evidence>
<feature type="region of interest" description="Disordered" evidence="2">
    <location>
        <begin position="1"/>
        <end position="38"/>
    </location>
</feature>
<sequence>MSTHSRHSLPPHRDDEDKDKKNQAPTPDPEDDDEISPETIAMLEEALAKAKKKVARVEAAKKAKEERLAAERAAERKREEEAALEAARRQRVVEEVARRRDHHCNYWEFAEELAKTRQAPAHLPPSPRDLMVPGFVTFPRHFFIDLAFFAGIGRNYAIHTNEDREPSTPGGEDEYAGIEWGEDEEEDEGGEGPESLVEDEPKEEVVVVSEDEDDGKPLSRRKQPRKSKGKARVKTPEEVESVAGDDEENNACDNCRRLGAVCVNSVGGKARACDLCRQKRVACRRTDGPPPPPKRGKKQNVTIRKPRTSPFVPSTLVSVTPKRGRAQSSSISVSPPPVPVKRPRLARRVVEDDNDLMDFGDEPKDVVPAPPVDPRPVTPDRVSDDWDNDHGNSMYEEAEDADAREARRQAEQDRRQRVFEEELEAWKARQGGEESVGDEDEEEWTGIQMDAEAEEPEGSGITRSCSLEPMGMDLATMPHVFCTDSSQGMARSISVPSPTPITLPRATTLYITVSLDQFS</sequence>
<organism evidence="3 4">
    <name type="scientific">Roridomyces roridus</name>
    <dbReference type="NCBI Taxonomy" id="1738132"/>
    <lineage>
        <taxon>Eukaryota</taxon>
        <taxon>Fungi</taxon>
        <taxon>Dikarya</taxon>
        <taxon>Basidiomycota</taxon>
        <taxon>Agaricomycotina</taxon>
        <taxon>Agaricomycetes</taxon>
        <taxon>Agaricomycetidae</taxon>
        <taxon>Agaricales</taxon>
        <taxon>Marasmiineae</taxon>
        <taxon>Mycenaceae</taxon>
        <taxon>Roridomyces</taxon>
    </lineage>
</organism>
<proteinExistence type="predicted"/>
<comment type="caution">
    <text evidence="3">The sequence shown here is derived from an EMBL/GenBank/DDBJ whole genome shotgun (WGS) entry which is preliminary data.</text>
</comment>
<keyword evidence="4" id="KW-1185">Reference proteome</keyword>
<accession>A0AAD7CJK6</accession>
<evidence type="ECO:0008006" key="5">
    <source>
        <dbReference type="Google" id="ProtNLM"/>
    </source>
</evidence>
<keyword evidence="1" id="KW-0175">Coiled coil</keyword>
<feature type="compositionally biased region" description="Basic residues" evidence="2">
    <location>
        <begin position="1"/>
        <end position="10"/>
    </location>
</feature>
<feature type="compositionally biased region" description="Basic residues" evidence="2">
    <location>
        <begin position="218"/>
        <end position="233"/>
    </location>
</feature>
<feature type="compositionally biased region" description="Basic and acidic residues" evidence="2">
    <location>
        <begin position="11"/>
        <end position="22"/>
    </location>
</feature>
<feature type="compositionally biased region" description="Pro residues" evidence="2">
    <location>
        <begin position="368"/>
        <end position="377"/>
    </location>
</feature>
<evidence type="ECO:0000313" key="4">
    <source>
        <dbReference type="Proteomes" id="UP001221142"/>
    </source>
</evidence>
<feature type="region of interest" description="Disordered" evidence="2">
    <location>
        <begin position="283"/>
        <end position="415"/>
    </location>
</feature>
<dbReference type="Proteomes" id="UP001221142">
    <property type="component" value="Unassembled WGS sequence"/>
</dbReference>
<feature type="compositionally biased region" description="Acidic residues" evidence="2">
    <location>
        <begin position="238"/>
        <end position="250"/>
    </location>
</feature>
<reference evidence="3" key="1">
    <citation type="submission" date="2023-03" db="EMBL/GenBank/DDBJ databases">
        <title>Massive genome expansion in bonnet fungi (Mycena s.s.) driven by repeated elements and novel gene families across ecological guilds.</title>
        <authorList>
            <consortium name="Lawrence Berkeley National Laboratory"/>
            <person name="Harder C.B."/>
            <person name="Miyauchi S."/>
            <person name="Viragh M."/>
            <person name="Kuo A."/>
            <person name="Thoen E."/>
            <person name="Andreopoulos B."/>
            <person name="Lu D."/>
            <person name="Skrede I."/>
            <person name="Drula E."/>
            <person name="Henrissat B."/>
            <person name="Morin E."/>
            <person name="Kohler A."/>
            <person name="Barry K."/>
            <person name="LaButti K."/>
            <person name="Morin E."/>
            <person name="Salamov A."/>
            <person name="Lipzen A."/>
            <person name="Mereny Z."/>
            <person name="Hegedus B."/>
            <person name="Baldrian P."/>
            <person name="Stursova M."/>
            <person name="Weitz H."/>
            <person name="Taylor A."/>
            <person name="Grigoriev I.V."/>
            <person name="Nagy L.G."/>
            <person name="Martin F."/>
            <person name="Kauserud H."/>
        </authorList>
    </citation>
    <scope>NUCLEOTIDE SEQUENCE</scope>
    <source>
        <strain evidence="3">9284</strain>
    </source>
</reference>
<gene>
    <name evidence="3" type="ORF">FB45DRAFT_859318</name>
</gene>
<dbReference type="EMBL" id="JARKIF010000001">
    <property type="protein sequence ID" value="KAJ7650555.1"/>
    <property type="molecule type" value="Genomic_DNA"/>
</dbReference>
<feature type="compositionally biased region" description="Acidic residues" evidence="2">
    <location>
        <begin position="182"/>
        <end position="202"/>
    </location>
</feature>